<dbReference type="InterPro" id="IPR036737">
    <property type="entry name" value="OmpA-like_sf"/>
</dbReference>
<evidence type="ECO:0000313" key="7">
    <source>
        <dbReference type="Proteomes" id="UP000032726"/>
    </source>
</evidence>
<dbReference type="PATRIC" id="fig|516051.4.peg.2034"/>
<dbReference type="InterPro" id="IPR006665">
    <property type="entry name" value="OmpA-like"/>
</dbReference>
<dbReference type="EMBL" id="CP011071">
    <property type="protein sequence ID" value="AKA35578.1"/>
    <property type="molecule type" value="Genomic_DNA"/>
</dbReference>
<gene>
    <name evidence="6" type="ORF">VC82_1975</name>
</gene>
<dbReference type="STRING" id="516051.VC82_1975"/>
<keyword evidence="3" id="KW-0998">Cell outer membrane</keyword>
<dbReference type="Gene3D" id="3.30.1330.60">
    <property type="entry name" value="OmpA-like domain"/>
    <property type="match status" value="1"/>
</dbReference>
<accession>A0A0D5YUQ4</accession>
<evidence type="ECO:0000256" key="3">
    <source>
        <dbReference type="ARBA" id="ARBA00023237"/>
    </source>
</evidence>
<sequence>MLLFTSAFAQDKRSKGDSYFFQYAYNQAIVEYEKQKAEGTLTPQQELNLADAYFKTNAYDKASKLYLEAYKRDTLMGNHHFNKMLQSFSKVGNTERVDAFLATKSGQLEQELLENADFNRELLESNTAGELQFEIFNMGSNSPQSDFAPAFFKERLLFSSGRPQEKKKQYAPMGESYLDIYVGRIGPNGEVLNANPFSGIPQSDYHKATPYYSEALNAILYVLSNTENGELAFDDNGKNALSIAMQVVDGQFRLLLRDLSTSFYYPFYEAETGKLYFAANFEDGYGGTDLYYVYTNNGQIMSAPVNLGPRINSPGNEIAPFVFESSLYFSSDVFYGMGGMDIYKSNFEEEGNFSIPVNLGPGVNSKDDDFGFIMRNEGDGLLGYFSSNRPGGRGKDDIYGFKVDEKPGLKTIALRGKVVKPYDNDEGVAKAAVRVLDKNGAVLKEVYSDEDGNYRLEIPWREEVTLQATKDRHSIFTEKLQFLEGLDQKEGFKVDIGLSLYDDLVEEKEGQKVVKLDKFYFDRGLAKITPEIAKELDKVVEFVQQFPAVQLRIETYTDSRGGSSANFRLTQQRSDAIKKYLLDKGVPASNILYSVGYGEQKILNNCHNGAFCLEMLHKQNQRSLIVVLNDNVMFE</sequence>
<dbReference type="SUPFAM" id="SSF49464">
    <property type="entry name" value="Carboxypeptidase regulatory domain-like"/>
    <property type="match status" value="1"/>
</dbReference>
<evidence type="ECO:0000256" key="1">
    <source>
        <dbReference type="ARBA" id="ARBA00004442"/>
    </source>
</evidence>
<feature type="domain" description="OmpA-like" evidence="5">
    <location>
        <begin position="509"/>
        <end position="631"/>
    </location>
</feature>
<dbReference type="Pfam" id="PF00691">
    <property type="entry name" value="OmpA"/>
    <property type="match status" value="1"/>
</dbReference>
<dbReference type="Proteomes" id="UP000032726">
    <property type="component" value="Chromosome"/>
</dbReference>
<dbReference type="AlphaFoldDB" id="A0A0D5YUQ4"/>
<keyword evidence="2 4" id="KW-0472">Membrane</keyword>
<comment type="subcellular location">
    <subcellularLocation>
        <location evidence="1">Cell outer membrane</location>
    </subcellularLocation>
</comment>
<dbReference type="PANTHER" id="PTHR30329">
    <property type="entry name" value="STATOR ELEMENT OF FLAGELLAR MOTOR COMPLEX"/>
    <property type="match status" value="1"/>
</dbReference>
<dbReference type="SUPFAM" id="SSF103088">
    <property type="entry name" value="OmpA-like"/>
    <property type="match status" value="1"/>
</dbReference>
<name>A0A0D5YUQ4_9FLAO</name>
<dbReference type="InterPro" id="IPR006664">
    <property type="entry name" value="OMP_bac"/>
</dbReference>
<evidence type="ECO:0000313" key="6">
    <source>
        <dbReference type="EMBL" id="AKA35578.1"/>
    </source>
</evidence>
<dbReference type="InterPro" id="IPR050330">
    <property type="entry name" value="Bact_OuterMem_StrucFunc"/>
</dbReference>
<dbReference type="HOGENOM" id="CLU_014978_0_0_10"/>
<dbReference type="InterPro" id="IPR008969">
    <property type="entry name" value="CarboxyPept-like_regulatory"/>
</dbReference>
<evidence type="ECO:0000256" key="2">
    <source>
        <dbReference type="ARBA" id="ARBA00023136"/>
    </source>
</evidence>
<protein>
    <submittedName>
        <fullName evidence="6">OmpA/MotB domain protein</fullName>
    </submittedName>
</protein>
<dbReference type="CDD" id="cd07185">
    <property type="entry name" value="OmpA_C-like"/>
    <property type="match status" value="1"/>
</dbReference>
<dbReference type="GO" id="GO:0009279">
    <property type="term" value="C:cell outer membrane"/>
    <property type="evidence" value="ECO:0007669"/>
    <property type="project" value="UniProtKB-SubCell"/>
</dbReference>
<organism evidence="6 7">
    <name type="scientific">Flagellimonas lutaonensis</name>
    <dbReference type="NCBI Taxonomy" id="516051"/>
    <lineage>
        <taxon>Bacteria</taxon>
        <taxon>Pseudomonadati</taxon>
        <taxon>Bacteroidota</taxon>
        <taxon>Flavobacteriia</taxon>
        <taxon>Flavobacteriales</taxon>
        <taxon>Flavobacteriaceae</taxon>
        <taxon>Flagellimonas</taxon>
    </lineage>
</organism>
<dbReference type="PRINTS" id="PR01021">
    <property type="entry name" value="OMPADOMAIN"/>
</dbReference>
<proteinExistence type="predicted"/>
<reference evidence="6 7" key="1">
    <citation type="submission" date="2015-03" db="EMBL/GenBank/DDBJ databases">
        <title>Complete genome sequence of Muricauda lutaonensis CC-HSB-11T, isolated from a coastal hot spring.</title>
        <authorList>
            <person name="Kim K.M."/>
        </authorList>
    </citation>
    <scope>NUCLEOTIDE SEQUENCE [LARGE SCALE GENOMIC DNA]</scope>
    <source>
        <strain evidence="6 7">CC-HSB-11</strain>
    </source>
</reference>
<dbReference type="PANTHER" id="PTHR30329:SF21">
    <property type="entry name" value="LIPOPROTEIN YIAD-RELATED"/>
    <property type="match status" value="1"/>
</dbReference>
<dbReference type="KEGG" id="mlt:VC82_1975"/>
<evidence type="ECO:0000256" key="4">
    <source>
        <dbReference type="PROSITE-ProRule" id="PRU00473"/>
    </source>
</evidence>
<dbReference type="PROSITE" id="PS51123">
    <property type="entry name" value="OMPA_2"/>
    <property type="match status" value="1"/>
</dbReference>
<keyword evidence="7" id="KW-1185">Reference proteome</keyword>
<evidence type="ECO:0000259" key="5">
    <source>
        <dbReference type="PROSITE" id="PS51123"/>
    </source>
</evidence>